<dbReference type="STRING" id="36842.SAMN02194393_01339"/>
<proteinExistence type="predicted"/>
<dbReference type="AlphaFoldDB" id="A0A1T5JU89"/>
<evidence type="ECO:0000259" key="1">
    <source>
        <dbReference type="SMART" id="SM01008"/>
    </source>
</evidence>
<dbReference type="OrthoDB" id="9759099at2"/>
<dbReference type="SUPFAM" id="SSF56003">
    <property type="entry name" value="Molybdenum cofactor-binding domain"/>
    <property type="match status" value="1"/>
</dbReference>
<sequence length="421" mass="47121">MGDYRNVGKNLIRVDGKQKILGKAKYPGDLYMDDMLYGVTLRSMQPHAYFSMDVSKAEKLPGVVKILTHEDIIGENHHGVYIKDHEVFCKDKVRRIGDPLAFIIAENEKLAIEASKHVEVKYDKLPAVFDPREGMKDDAPKIHGDSNIVYHYKCRKGNIDEGFRSSHVIVENEYKTSMVDHAFLQLESGLAYVEEDETIVICAATQYPHFDQIEVAEALSYAKEKIRIVNPAVGGAFGGREDITMQIHIALGALLTKRPVKVCYSREESFYAHSKRHPLYMKFKTGADKEGKLTVFEAEIVGDTGAYASWAVNVLRKAGVHATGPYEIPNIKIDSYAVYTNNPFCGAMRGFGATQTPVANEQQMDILAEKLGISPVEIRLKNCFGIGSITATGQVLTESVPLKECIEAVFERMFSREREMI</sequence>
<dbReference type="PANTHER" id="PTHR11908:SF157">
    <property type="entry name" value="XANTHINE DEHYDROGENASE SUBUNIT D-RELATED"/>
    <property type="match status" value="1"/>
</dbReference>
<dbReference type="Pfam" id="PF02738">
    <property type="entry name" value="MoCoBD_1"/>
    <property type="match status" value="1"/>
</dbReference>
<dbReference type="Gene3D" id="3.90.1170.50">
    <property type="entry name" value="Aldehyde oxidase/xanthine dehydrogenase, a/b hammerhead"/>
    <property type="match status" value="1"/>
</dbReference>
<evidence type="ECO:0000313" key="3">
    <source>
        <dbReference type="Proteomes" id="UP000190285"/>
    </source>
</evidence>
<dbReference type="InterPro" id="IPR037165">
    <property type="entry name" value="AldOxase/xan_DH_Mopterin-bd_sf"/>
</dbReference>
<accession>A0A1T5JU89</accession>
<reference evidence="3" key="1">
    <citation type="submission" date="2017-02" db="EMBL/GenBank/DDBJ databases">
        <authorList>
            <person name="Varghese N."/>
            <person name="Submissions S."/>
        </authorList>
    </citation>
    <scope>NUCLEOTIDE SEQUENCE [LARGE SCALE GENOMIC DNA]</scope>
    <source>
        <strain evidence="3">M1</strain>
    </source>
</reference>
<organism evidence="2 3">
    <name type="scientific">Maledivibacter halophilus</name>
    <dbReference type="NCBI Taxonomy" id="36842"/>
    <lineage>
        <taxon>Bacteria</taxon>
        <taxon>Bacillati</taxon>
        <taxon>Bacillota</taxon>
        <taxon>Clostridia</taxon>
        <taxon>Peptostreptococcales</taxon>
        <taxon>Caminicellaceae</taxon>
        <taxon>Maledivibacter</taxon>
    </lineage>
</organism>
<dbReference type="PANTHER" id="PTHR11908">
    <property type="entry name" value="XANTHINE DEHYDROGENASE"/>
    <property type="match status" value="1"/>
</dbReference>
<gene>
    <name evidence="2" type="ORF">SAMN02194393_01339</name>
</gene>
<dbReference type="InterPro" id="IPR008274">
    <property type="entry name" value="AldOxase/xan_DH_MoCoBD1"/>
</dbReference>
<protein>
    <submittedName>
        <fullName evidence="2">Purine hydroxylase alpha subunit apoprotein</fullName>
    </submittedName>
</protein>
<dbReference type="Gene3D" id="3.30.365.10">
    <property type="entry name" value="Aldehyde oxidase/xanthine dehydrogenase, molybdopterin binding domain"/>
    <property type="match status" value="3"/>
</dbReference>
<evidence type="ECO:0000313" key="2">
    <source>
        <dbReference type="EMBL" id="SKC54925.1"/>
    </source>
</evidence>
<dbReference type="GO" id="GO:0005506">
    <property type="term" value="F:iron ion binding"/>
    <property type="evidence" value="ECO:0007669"/>
    <property type="project" value="InterPro"/>
</dbReference>
<keyword evidence="3" id="KW-1185">Reference proteome</keyword>
<dbReference type="InterPro" id="IPR016208">
    <property type="entry name" value="Ald_Oxase/xanthine_DH-like"/>
</dbReference>
<dbReference type="SUPFAM" id="SSF54665">
    <property type="entry name" value="CO dehydrogenase molybdoprotein N-domain-like"/>
    <property type="match status" value="1"/>
</dbReference>
<dbReference type="SMART" id="SM01008">
    <property type="entry name" value="Ald_Xan_dh_C"/>
    <property type="match status" value="1"/>
</dbReference>
<name>A0A1T5JU89_9FIRM</name>
<dbReference type="InterPro" id="IPR000674">
    <property type="entry name" value="Ald_Oxase/Xan_DH_a/b"/>
</dbReference>
<dbReference type="EMBL" id="FUZT01000003">
    <property type="protein sequence ID" value="SKC54925.1"/>
    <property type="molecule type" value="Genomic_DNA"/>
</dbReference>
<feature type="domain" description="Aldehyde oxidase/xanthine dehydrogenase a/b hammerhead" evidence="1">
    <location>
        <begin position="21"/>
        <end position="126"/>
    </location>
</feature>
<dbReference type="Pfam" id="PF01315">
    <property type="entry name" value="Ald_Xan_dh_C"/>
    <property type="match status" value="1"/>
</dbReference>
<dbReference type="Proteomes" id="UP000190285">
    <property type="component" value="Unassembled WGS sequence"/>
</dbReference>
<dbReference type="InterPro" id="IPR036856">
    <property type="entry name" value="Ald_Oxase/Xan_DH_a/b_sf"/>
</dbReference>
<dbReference type="GO" id="GO:0016491">
    <property type="term" value="F:oxidoreductase activity"/>
    <property type="evidence" value="ECO:0007669"/>
    <property type="project" value="InterPro"/>
</dbReference>